<evidence type="ECO:0000256" key="4">
    <source>
        <dbReference type="ARBA" id="ARBA00022552"/>
    </source>
</evidence>
<keyword evidence="9 13" id="KW-0479">Metal-binding</keyword>
<sequence length="348" mass="39307">MLEQKLKTNLKDLTLEQMKDFFLDQGEKAFRARQVFSWIYRGASSFEDMTDLSKDLRQKLAKHAYLGTLQILRVQNSRKDGTRKYLLGLEDGNTIESVFMKYKYGNSICVSSQAGCRMGCRFCASGMDGLRRNLTPGEIADQILTIQKDTGETISRIVVMGTGEPFDNYNNLKAFIENVHQKEGLNISLRNITVSTCGIVPRIREFAEDLKQVNLAVSLHSADNQTREGMMPICRRYPVETLLEACRDYTQAAGRRITFEYALVKDKNDTKEQIDLLIKRLRGMLCHVNLIPLNQVTETGMAGSNRNHALQIAAYLEEHGIPATVRRELGADIDAACGQLRLGELEKN</sequence>
<dbReference type="Pfam" id="PF21016">
    <property type="entry name" value="RlmN_N"/>
    <property type="match status" value="1"/>
</dbReference>
<dbReference type="GO" id="GO:0019843">
    <property type="term" value="F:rRNA binding"/>
    <property type="evidence" value="ECO:0007669"/>
    <property type="project" value="UniProtKB-UniRule"/>
</dbReference>
<dbReference type="InterPro" id="IPR007197">
    <property type="entry name" value="rSAM"/>
</dbReference>
<feature type="binding site" evidence="13">
    <location>
        <position position="123"/>
    </location>
    <ligand>
        <name>[4Fe-4S] cluster</name>
        <dbReference type="ChEBI" id="CHEBI:49883"/>
        <note>4Fe-4S-S-AdoMet</note>
    </ligand>
</feature>
<keyword evidence="3 13" id="KW-0963">Cytoplasm</keyword>
<dbReference type="GO" id="GO:0046872">
    <property type="term" value="F:metal ion binding"/>
    <property type="evidence" value="ECO:0007669"/>
    <property type="project" value="UniProtKB-KW"/>
</dbReference>
<keyword evidence="6 13" id="KW-0808">Transferase</keyword>
<dbReference type="InterPro" id="IPR004383">
    <property type="entry name" value="rRNA_lsu_MTrfase_RlmN/Cfr"/>
</dbReference>
<keyword evidence="7 13" id="KW-0949">S-adenosyl-L-methionine</keyword>
<comment type="subcellular location">
    <subcellularLocation>
        <location evidence="1 13">Cytoplasm</location>
    </subcellularLocation>
</comment>
<dbReference type="PANTHER" id="PTHR30544">
    <property type="entry name" value="23S RRNA METHYLTRANSFERASE"/>
    <property type="match status" value="1"/>
</dbReference>
<comment type="miscellaneous">
    <text evidence="13">Reaction proceeds by a ping-pong mechanism involving intermediate methylation of a conserved cysteine residue.</text>
</comment>
<dbReference type="Proteomes" id="UP001065549">
    <property type="component" value="Unassembled WGS sequence"/>
</dbReference>
<proteinExistence type="inferred from homology"/>
<name>A0A9J6QTW5_9FIRM</name>
<reference evidence="15" key="1">
    <citation type="submission" date="2022-09" db="EMBL/GenBank/DDBJ databases">
        <title>Culturomic study of gut microbiota in children with autism spectrum disorder.</title>
        <authorList>
            <person name="Efimov B.A."/>
            <person name="Chaplin A.V."/>
            <person name="Sokolova S.R."/>
            <person name="Pikina A.P."/>
            <person name="Korzhanova M."/>
            <person name="Belova V."/>
            <person name="Korostin D."/>
        </authorList>
    </citation>
    <scope>NUCLEOTIDE SEQUENCE</scope>
    <source>
        <strain evidence="15">ASD5510</strain>
    </source>
</reference>
<evidence type="ECO:0000256" key="13">
    <source>
        <dbReference type="HAMAP-Rule" id="MF_01849"/>
    </source>
</evidence>
<keyword evidence="12 13" id="KW-1015">Disulfide bond</keyword>
<protein>
    <recommendedName>
        <fullName evidence="13">Probable dual-specificity RNA methyltransferase RlmN</fullName>
        <ecNumber evidence="13">2.1.1.192</ecNumber>
    </recommendedName>
    <alternativeName>
        <fullName evidence="13">23S rRNA (adenine(2503)-C(2))-methyltransferase</fullName>
    </alternativeName>
    <alternativeName>
        <fullName evidence="13">23S rRNA m2A2503 methyltransferase</fullName>
    </alternativeName>
    <alternativeName>
        <fullName evidence="13">Ribosomal RNA large subunit methyltransferase N</fullName>
    </alternativeName>
    <alternativeName>
        <fullName evidence="13">tRNA (adenine(37)-C(2))-methyltransferase</fullName>
    </alternativeName>
    <alternativeName>
        <fullName evidence="13">tRNA m2A37 methyltransferase</fullName>
    </alternativeName>
</protein>
<evidence type="ECO:0000256" key="11">
    <source>
        <dbReference type="ARBA" id="ARBA00023014"/>
    </source>
</evidence>
<dbReference type="AlphaFoldDB" id="A0A9J6QTW5"/>
<dbReference type="GO" id="GO:0070040">
    <property type="term" value="F:rRNA (adenine(2503)-C2-)-methyltransferase activity"/>
    <property type="evidence" value="ECO:0007669"/>
    <property type="project" value="UniProtKB-UniRule"/>
</dbReference>
<dbReference type="GO" id="GO:0030488">
    <property type="term" value="P:tRNA methylation"/>
    <property type="evidence" value="ECO:0007669"/>
    <property type="project" value="UniProtKB-UniRule"/>
</dbReference>
<dbReference type="PANTHER" id="PTHR30544:SF5">
    <property type="entry name" value="RADICAL SAM CORE DOMAIN-CONTAINING PROTEIN"/>
    <property type="match status" value="1"/>
</dbReference>
<dbReference type="EMBL" id="JAOSHN010000004">
    <property type="protein sequence ID" value="MCU7379020.1"/>
    <property type="molecule type" value="Genomic_DNA"/>
</dbReference>
<keyword evidence="5 13" id="KW-0489">Methyltransferase</keyword>
<feature type="binding site" evidence="13">
    <location>
        <position position="120"/>
    </location>
    <ligand>
        <name>[4Fe-4S] cluster</name>
        <dbReference type="ChEBI" id="CHEBI:49883"/>
        <note>4Fe-4S-S-AdoMet</note>
    </ligand>
</feature>
<feature type="binding site" evidence="13">
    <location>
        <begin position="163"/>
        <end position="164"/>
    </location>
    <ligand>
        <name>S-adenosyl-L-methionine</name>
        <dbReference type="ChEBI" id="CHEBI:59789"/>
    </ligand>
</feature>
<dbReference type="PROSITE" id="PS51918">
    <property type="entry name" value="RADICAL_SAM"/>
    <property type="match status" value="1"/>
</dbReference>
<dbReference type="InterPro" id="IPR048641">
    <property type="entry name" value="RlmN_N"/>
</dbReference>
<dbReference type="InterPro" id="IPR040072">
    <property type="entry name" value="Methyltransferase_A"/>
</dbReference>
<dbReference type="SFLD" id="SFLDS00029">
    <property type="entry name" value="Radical_SAM"/>
    <property type="match status" value="1"/>
</dbReference>
<keyword evidence="4 13" id="KW-0698">rRNA processing</keyword>
<organism evidence="15 16">
    <name type="scientific">Hominibacterium faecale</name>
    <dbReference type="NCBI Taxonomy" id="2839743"/>
    <lineage>
        <taxon>Bacteria</taxon>
        <taxon>Bacillati</taxon>
        <taxon>Bacillota</taxon>
        <taxon>Clostridia</taxon>
        <taxon>Peptostreptococcales</taxon>
        <taxon>Anaerovoracaceae</taxon>
        <taxon>Hominibacterium</taxon>
    </lineage>
</organism>
<comment type="cofactor">
    <cofactor evidence="13">
        <name>[4Fe-4S] cluster</name>
        <dbReference type="ChEBI" id="CHEBI:49883"/>
    </cofactor>
    <text evidence="13">Binds 1 [4Fe-4S] cluster. The cluster is coordinated with 3 cysteines and an exchangeable S-adenosyl-L-methionine.</text>
</comment>
<comment type="caution">
    <text evidence="13">Lacks conserved residue(s) required for the propagation of feature annotation.</text>
</comment>
<feature type="binding site" evidence="13">
    <location>
        <position position="294"/>
    </location>
    <ligand>
        <name>S-adenosyl-L-methionine</name>
        <dbReference type="ChEBI" id="CHEBI:59789"/>
    </ligand>
</feature>
<dbReference type="PIRSF" id="PIRSF006004">
    <property type="entry name" value="CHP00048"/>
    <property type="match status" value="1"/>
</dbReference>
<feature type="active site" description="Proton acceptor" evidence="13">
    <location>
        <position position="96"/>
    </location>
</feature>
<keyword evidence="16" id="KW-1185">Reference proteome</keyword>
<keyword evidence="2 13" id="KW-0004">4Fe-4S</keyword>
<feature type="binding site" evidence="13">
    <location>
        <position position="116"/>
    </location>
    <ligand>
        <name>[4Fe-4S] cluster</name>
        <dbReference type="ChEBI" id="CHEBI:49883"/>
        <note>4Fe-4S-S-AdoMet</note>
    </ligand>
</feature>
<dbReference type="Pfam" id="PF04055">
    <property type="entry name" value="Radical_SAM"/>
    <property type="match status" value="1"/>
</dbReference>
<gene>
    <name evidence="13 15" type="primary">rlmN</name>
    <name evidence="15" type="ORF">OBO34_11735</name>
</gene>
<dbReference type="Gene3D" id="1.10.150.530">
    <property type="match status" value="1"/>
</dbReference>
<dbReference type="GO" id="GO:0002935">
    <property type="term" value="F:tRNA (adenine(37)-C2)-methyltransferase activity"/>
    <property type="evidence" value="ECO:0007669"/>
    <property type="project" value="UniProtKB-UniRule"/>
</dbReference>
<dbReference type="InterPro" id="IPR013785">
    <property type="entry name" value="Aldolase_TIM"/>
</dbReference>
<evidence type="ECO:0000256" key="10">
    <source>
        <dbReference type="ARBA" id="ARBA00023004"/>
    </source>
</evidence>
<evidence type="ECO:0000256" key="2">
    <source>
        <dbReference type="ARBA" id="ARBA00022485"/>
    </source>
</evidence>
<evidence type="ECO:0000256" key="6">
    <source>
        <dbReference type="ARBA" id="ARBA00022679"/>
    </source>
</evidence>
<evidence type="ECO:0000256" key="7">
    <source>
        <dbReference type="ARBA" id="ARBA00022691"/>
    </source>
</evidence>
<dbReference type="GO" id="GO:0051539">
    <property type="term" value="F:4 iron, 4 sulfur cluster binding"/>
    <property type="evidence" value="ECO:0007669"/>
    <property type="project" value="UniProtKB-UniRule"/>
</dbReference>
<dbReference type="SUPFAM" id="SSF102114">
    <property type="entry name" value="Radical SAM enzymes"/>
    <property type="match status" value="1"/>
</dbReference>
<accession>A0A9J6QTW5</accession>
<evidence type="ECO:0000256" key="9">
    <source>
        <dbReference type="ARBA" id="ARBA00022723"/>
    </source>
</evidence>
<dbReference type="FunFam" id="1.10.150.530:FF:000003">
    <property type="entry name" value="Dual-specificity RNA methyltransferase RlmN"/>
    <property type="match status" value="1"/>
</dbReference>
<evidence type="ECO:0000256" key="8">
    <source>
        <dbReference type="ARBA" id="ARBA00022694"/>
    </source>
</evidence>
<comment type="caution">
    <text evidence="15">The sequence shown here is derived from an EMBL/GenBank/DDBJ whole genome shotgun (WGS) entry which is preliminary data.</text>
</comment>
<dbReference type="HAMAP" id="MF_01849">
    <property type="entry name" value="RNA_methyltr_RlmN"/>
    <property type="match status" value="1"/>
</dbReference>
<evidence type="ECO:0000256" key="12">
    <source>
        <dbReference type="ARBA" id="ARBA00023157"/>
    </source>
</evidence>
<keyword evidence="11 13" id="KW-0411">Iron-sulfur</keyword>
<dbReference type="SFLD" id="SFLDG01062">
    <property type="entry name" value="methyltransferase_(Class_A)"/>
    <property type="match status" value="1"/>
</dbReference>
<evidence type="ECO:0000313" key="16">
    <source>
        <dbReference type="Proteomes" id="UP001065549"/>
    </source>
</evidence>
<dbReference type="InterPro" id="IPR027492">
    <property type="entry name" value="RNA_MTrfase_RlmN"/>
</dbReference>
<dbReference type="RefSeq" id="WP_253021214.1">
    <property type="nucleotide sequence ID" value="NZ_JAOSHN010000004.1"/>
</dbReference>
<dbReference type="GO" id="GO:0005737">
    <property type="term" value="C:cytoplasm"/>
    <property type="evidence" value="ECO:0007669"/>
    <property type="project" value="UniProtKB-SubCell"/>
</dbReference>
<evidence type="ECO:0000256" key="3">
    <source>
        <dbReference type="ARBA" id="ARBA00022490"/>
    </source>
</evidence>
<comment type="catalytic activity">
    <reaction evidence="13">
        <text>adenosine(2503) in 23S rRNA + 2 reduced [2Fe-2S]-[ferredoxin] + 2 S-adenosyl-L-methionine = 2-methyladenosine(2503) in 23S rRNA + 5'-deoxyadenosine + L-methionine + 2 oxidized [2Fe-2S]-[ferredoxin] + S-adenosyl-L-homocysteine</text>
        <dbReference type="Rhea" id="RHEA:42916"/>
        <dbReference type="Rhea" id="RHEA-COMP:10000"/>
        <dbReference type="Rhea" id="RHEA-COMP:10001"/>
        <dbReference type="Rhea" id="RHEA-COMP:10152"/>
        <dbReference type="Rhea" id="RHEA-COMP:10282"/>
        <dbReference type="ChEBI" id="CHEBI:17319"/>
        <dbReference type="ChEBI" id="CHEBI:33737"/>
        <dbReference type="ChEBI" id="CHEBI:33738"/>
        <dbReference type="ChEBI" id="CHEBI:57844"/>
        <dbReference type="ChEBI" id="CHEBI:57856"/>
        <dbReference type="ChEBI" id="CHEBI:59789"/>
        <dbReference type="ChEBI" id="CHEBI:74411"/>
        <dbReference type="ChEBI" id="CHEBI:74497"/>
        <dbReference type="EC" id="2.1.1.192"/>
    </reaction>
</comment>
<dbReference type="FunFam" id="3.20.20.70:FF:000014">
    <property type="entry name" value="Probable dual-specificity RNA methyltransferase RlmN"/>
    <property type="match status" value="1"/>
</dbReference>
<dbReference type="EC" id="2.1.1.192" evidence="13"/>
<feature type="domain" description="Radical SAM core" evidence="14">
    <location>
        <begin position="102"/>
        <end position="332"/>
    </location>
</feature>
<keyword evidence="10 13" id="KW-0408">Iron</keyword>
<dbReference type="GO" id="GO:0070475">
    <property type="term" value="P:rRNA base methylation"/>
    <property type="evidence" value="ECO:0007669"/>
    <property type="project" value="UniProtKB-UniRule"/>
</dbReference>
<feature type="binding site" evidence="13">
    <location>
        <position position="195"/>
    </location>
    <ligand>
        <name>S-adenosyl-L-methionine</name>
        <dbReference type="ChEBI" id="CHEBI:59789"/>
    </ligand>
</feature>
<comment type="function">
    <text evidence="13">Specifically methylates position 2 of adenine 2503 in 23S rRNA and position 2 of adenine 37 in tRNAs.</text>
</comment>
<comment type="similarity">
    <text evidence="13">Belongs to the radical SAM superfamily. RlmN family.</text>
</comment>
<evidence type="ECO:0000256" key="5">
    <source>
        <dbReference type="ARBA" id="ARBA00022603"/>
    </source>
</evidence>
<feature type="binding site" evidence="13">
    <location>
        <begin position="218"/>
        <end position="220"/>
    </location>
    <ligand>
        <name>S-adenosyl-L-methionine</name>
        <dbReference type="ChEBI" id="CHEBI:59789"/>
    </ligand>
</feature>
<evidence type="ECO:0000313" key="15">
    <source>
        <dbReference type="EMBL" id="MCU7379020.1"/>
    </source>
</evidence>
<dbReference type="CDD" id="cd01335">
    <property type="entry name" value="Radical_SAM"/>
    <property type="match status" value="1"/>
</dbReference>
<dbReference type="NCBIfam" id="TIGR00048">
    <property type="entry name" value="rRNA_mod_RlmN"/>
    <property type="match status" value="1"/>
</dbReference>
<evidence type="ECO:0000259" key="14">
    <source>
        <dbReference type="PROSITE" id="PS51918"/>
    </source>
</evidence>
<dbReference type="InterPro" id="IPR058240">
    <property type="entry name" value="rSAM_sf"/>
</dbReference>
<keyword evidence="8 13" id="KW-0819">tRNA processing</keyword>
<dbReference type="Gene3D" id="3.20.20.70">
    <property type="entry name" value="Aldolase class I"/>
    <property type="match status" value="1"/>
</dbReference>
<dbReference type="GO" id="GO:0000049">
    <property type="term" value="F:tRNA binding"/>
    <property type="evidence" value="ECO:0007669"/>
    <property type="project" value="UniProtKB-UniRule"/>
</dbReference>
<comment type="catalytic activity">
    <reaction evidence="13">
        <text>adenosine(37) in tRNA + 2 reduced [2Fe-2S]-[ferredoxin] + 2 S-adenosyl-L-methionine = 2-methyladenosine(37) in tRNA + 5'-deoxyadenosine + L-methionine + 2 oxidized [2Fe-2S]-[ferredoxin] + S-adenosyl-L-homocysteine</text>
        <dbReference type="Rhea" id="RHEA:43332"/>
        <dbReference type="Rhea" id="RHEA-COMP:10000"/>
        <dbReference type="Rhea" id="RHEA-COMP:10001"/>
        <dbReference type="Rhea" id="RHEA-COMP:10162"/>
        <dbReference type="Rhea" id="RHEA-COMP:10485"/>
        <dbReference type="ChEBI" id="CHEBI:17319"/>
        <dbReference type="ChEBI" id="CHEBI:33737"/>
        <dbReference type="ChEBI" id="CHEBI:33738"/>
        <dbReference type="ChEBI" id="CHEBI:57844"/>
        <dbReference type="ChEBI" id="CHEBI:57856"/>
        <dbReference type="ChEBI" id="CHEBI:59789"/>
        <dbReference type="ChEBI" id="CHEBI:74411"/>
        <dbReference type="ChEBI" id="CHEBI:74497"/>
        <dbReference type="EC" id="2.1.1.192"/>
    </reaction>
</comment>
<dbReference type="SFLD" id="SFLDF00275">
    <property type="entry name" value="adenosine_C2_methyltransferase"/>
    <property type="match status" value="1"/>
</dbReference>
<evidence type="ECO:0000256" key="1">
    <source>
        <dbReference type="ARBA" id="ARBA00004496"/>
    </source>
</evidence>
<feature type="active site" description="S-methylcysteine intermediate" evidence="13">
    <location>
        <position position="337"/>
    </location>
</feature>